<gene>
    <name evidence="1" type="ORF">MILVUS5_LOCUS11066</name>
</gene>
<name>A0ACB0JCL9_TRIPR</name>
<comment type="caution">
    <text evidence="1">The sequence shown here is derived from an EMBL/GenBank/DDBJ whole genome shotgun (WGS) entry which is preliminary data.</text>
</comment>
<protein>
    <submittedName>
        <fullName evidence="1">Uncharacterized protein</fullName>
    </submittedName>
</protein>
<keyword evidence="2" id="KW-1185">Reference proteome</keyword>
<dbReference type="Proteomes" id="UP001177021">
    <property type="component" value="Unassembled WGS sequence"/>
</dbReference>
<accession>A0ACB0JCL9</accession>
<organism evidence="1 2">
    <name type="scientific">Trifolium pratense</name>
    <name type="common">Red clover</name>
    <dbReference type="NCBI Taxonomy" id="57577"/>
    <lineage>
        <taxon>Eukaryota</taxon>
        <taxon>Viridiplantae</taxon>
        <taxon>Streptophyta</taxon>
        <taxon>Embryophyta</taxon>
        <taxon>Tracheophyta</taxon>
        <taxon>Spermatophyta</taxon>
        <taxon>Magnoliopsida</taxon>
        <taxon>eudicotyledons</taxon>
        <taxon>Gunneridae</taxon>
        <taxon>Pentapetalae</taxon>
        <taxon>rosids</taxon>
        <taxon>fabids</taxon>
        <taxon>Fabales</taxon>
        <taxon>Fabaceae</taxon>
        <taxon>Papilionoideae</taxon>
        <taxon>50 kb inversion clade</taxon>
        <taxon>NPAAA clade</taxon>
        <taxon>Hologalegina</taxon>
        <taxon>IRL clade</taxon>
        <taxon>Trifolieae</taxon>
        <taxon>Trifolium</taxon>
    </lineage>
</organism>
<sequence>MAVGTSQPTVVATKDGRIGVKNQMKDEFSNIYIRWNLLMKKNLICRASFVPTSITYKENSKRVSIMERSNFANRILEHGNSKLRDHIIFDFTIEVLNCSRGYDYVTVFVDVQL</sequence>
<evidence type="ECO:0000313" key="1">
    <source>
        <dbReference type="EMBL" id="CAJ2641408.1"/>
    </source>
</evidence>
<reference evidence="1" key="1">
    <citation type="submission" date="2023-10" db="EMBL/GenBank/DDBJ databases">
        <authorList>
            <person name="Rodriguez Cubillos JULIANA M."/>
            <person name="De Vega J."/>
        </authorList>
    </citation>
    <scope>NUCLEOTIDE SEQUENCE</scope>
</reference>
<evidence type="ECO:0000313" key="2">
    <source>
        <dbReference type="Proteomes" id="UP001177021"/>
    </source>
</evidence>
<dbReference type="EMBL" id="CASHSV030000024">
    <property type="protein sequence ID" value="CAJ2641408.1"/>
    <property type="molecule type" value="Genomic_DNA"/>
</dbReference>
<proteinExistence type="predicted"/>